<feature type="domain" description="PRD" evidence="8">
    <location>
        <begin position="295"/>
        <end position="402"/>
    </location>
</feature>
<proteinExistence type="predicted"/>
<protein>
    <submittedName>
        <fullName evidence="9">Putative licABCH operon regulator</fullName>
    </submittedName>
</protein>
<accession>A0A6V8SCF0</accession>
<evidence type="ECO:0000256" key="2">
    <source>
        <dbReference type="ARBA" id="ARBA00022737"/>
    </source>
</evidence>
<dbReference type="GO" id="GO:0008982">
    <property type="term" value="F:protein-N(PI)-phosphohistidine-sugar phosphotransferase activity"/>
    <property type="evidence" value="ECO:0007669"/>
    <property type="project" value="InterPro"/>
</dbReference>
<dbReference type="InterPro" id="IPR011608">
    <property type="entry name" value="PRD"/>
</dbReference>
<evidence type="ECO:0000259" key="8">
    <source>
        <dbReference type="PROSITE" id="PS51372"/>
    </source>
</evidence>
<gene>
    <name evidence="9" type="ORF">bsdtw1_00573</name>
</gene>
<dbReference type="InterPro" id="IPR036390">
    <property type="entry name" value="WH_DNA-bd_sf"/>
</dbReference>
<dbReference type="Pfam" id="PF00359">
    <property type="entry name" value="PTS_EIIA_2"/>
    <property type="match status" value="1"/>
</dbReference>
<dbReference type="Pfam" id="PF05043">
    <property type="entry name" value="Mga"/>
    <property type="match status" value="1"/>
</dbReference>
<keyword evidence="10" id="KW-1185">Reference proteome</keyword>
<reference evidence="9 10" key="1">
    <citation type="submission" date="2020-07" db="EMBL/GenBank/DDBJ databases">
        <title>A new beta-1,3-glucan-decomposing anaerobic bacterium isolated from anoxic soil subjected to biological soil disinfestation.</title>
        <authorList>
            <person name="Ueki A."/>
            <person name="Tonouchi A."/>
        </authorList>
    </citation>
    <scope>NUCLEOTIDE SEQUENCE [LARGE SCALE GENOMIC DNA]</scope>
    <source>
        <strain evidence="9 10">TW1</strain>
    </source>
</reference>
<dbReference type="Proteomes" id="UP000580568">
    <property type="component" value="Unassembled WGS sequence"/>
</dbReference>
<dbReference type="PANTHER" id="PTHR30185:SF13">
    <property type="entry name" value="LICABCH OPERON REGULATOR-RELATED"/>
    <property type="match status" value="1"/>
</dbReference>
<dbReference type="InterPro" id="IPR036634">
    <property type="entry name" value="PRD_sf"/>
</dbReference>
<dbReference type="EMBL" id="BLZR01000001">
    <property type="protein sequence ID" value="GFP74521.1"/>
    <property type="molecule type" value="Genomic_DNA"/>
</dbReference>
<dbReference type="InterPro" id="IPR002178">
    <property type="entry name" value="PTS_EIIA_type-2_dom"/>
</dbReference>
<dbReference type="GO" id="GO:0006355">
    <property type="term" value="P:regulation of DNA-templated transcription"/>
    <property type="evidence" value="ECO:0007669"/>
    <property type="project" value="InterPro"/>
</dbReference>
<dbReference type="PROSITE" id="PS51099">
    <property type="entry name" value="PTS_EIIB_TYPE_2"/>
    <property type="match status" value="1"/>
</dbReference>
<evidence type="ECO:0000313" key="9">
    <source>
        <dbReference type="EMBL" id="GFP74521.1"/>
    </source>
</evidence>
<keyword evidence="1" id="KW-0808">Transferase</keyword>
<dbReference type="InterPro" id="IPR003501">
    <property type="entry name" value="PTS_EIIB_2/3"/>
</dbReference>
<dbReference type="Pfam" id="PF08279">
    <property type="entry name" value="HTH_11"/>
    <property type="match status" value="1"/>
</dbReference>
<dbReference type="InterPro" id="IPR013196">
    <property type="entry name" value="HTH_11"/>
</dbReference>
<evidence type="ECO:0000256" key="1">
    <source>
        <dbReference type="ARBA" id="ARBA00022679"/>
    </source>
</evidence>
<dbReference type="Gene3D" id="1.10.1790.10">
    <property type="entry name" value="PRD domain"/>
    <property type="match status" value="2"/>
</dbReference>
<dbReference type="PROSITE" id="PS51372">
    <property type="entry name" value="PRD_2"/>
    <property type="match status" value="2"/>
</dbReference>
<evidence type="ECO:0000259" key="6">
    <source>
        <dbReference type="PROSITE" id="PS51094"/>
    </source>
</evidence>
<dbReference type="SUPFAM" id="SSF63520">
    <property type="entry name" value="PTS-regulatory domain, PRD"/>
    <property type="match status" value="2"/>
</dbReference>
<dbReference type="InterPro" id="IPR036388">
    <property type="entry name" value="WH-like_DNA-bd_sf"/>
</dbReference>
<evidence type="ECO:0000256" key="5">
    <source>
        <dbReference type="ARBA" id="ARBA00023163"/>
    </source>
</evidence>
<keyword evidence="2" id="KW-0677">Repeat</keyword>
<dbReference type="SUPFAM" id="SSF52794">
    <property type="entry name" value="PTS system IIB component-like"/>
    <property type="match status" value="1"/>
</dbReference>
<organism evidence="9 10">
    <name type="scientific">Clostridium fungisolvens</name>
    <dbReference type="NCBI Taxonomy" id="1604897"/>
    <lineage>
        <taxon>Bacteria</taxon>
        <taxon>Bacillati</taxon>
        <taxon>Bacillota</taxon>
        <taxon>Clostridia</taxon>
        <taxon>Eubacteriales</taxon>
        <taxon>Clostridiaceae</taxon>
        <taxon>Clostridium</taxon>
    </lineage>
</organism>
<evidence type="ECO:0000256" key="3">
    <source>
        <dbReference type="ARBA" id="ARBA00023015"/>
    </source>
</evidence>
<dbReference type="Pfam" id="PF02302">
    <property type="entry name" value="PTS_IIB"/>
    <property type="match status" value="1"/>
</dbReference>
<dbReference type="InterPro" id="IPR036095">
    <property type="entry name" value="PTS_EIIB-like_sf"/>
</dbReference>
<comment type="caution">
    <text evidence="9">The sequence shown here is derived from an EMBL/GenBank/DDBJ whole genome shotgun (WGS) entry which is preliminary data.</text>
</comment>
<dbReference type="Gene3D" id="1.10.10.10">
    <property type="entry name" value="Winged helix-like DNA-binding domain superfamily/Winged helix DNA-binding domain"/>
    <property type="match status" value="2"/>
</dbReference>
<keyword evidence="5" id="KW-0804">Transcription</keyword>
<dbReference type="RefSeq" id="WP_183276074.1">
    <property type="nucleotide sequence ID" value="NZ_BLZR01000001.1"/>
</dbReference>
<dbReference type="Pfam" id="PF00874">
    <property type="entry name" value="PRD"/>
    <property type="match status" value="2"/>
</dbReference>
<dbReference type="InterPro" id="IPR016152">
    <property type="entry name" value="PTrfase/Anion_transptr"/>
</dbReference>
<evidence type="ECO:0000313" key="10">
    <source>
        <dbReference type="Proteomes" id="UP000580568"/>
    </source>
</evidence>
<feature type="domain" description="PRD" evidence="8">
    <location>
        <begin position="186"/>
        <end position="291"/>
    </location>
</feature>
<evidence type="ECO:0000259" key="7">
    <source>
        <dbReference type="PROSITE" id="PS51099"/>
    </source>
</evidence>
<dbReference type="GO" id="GO:0009401">
    <property type="term" value="P:phosphoenolpyruvate-dependent sugar phosphotransferase system"/>
    <property type="evidence" value="ECO:0007669"/>
    <property type="project" value="InterPro"/>
</dbReference>
<dbReference type="Gene3D" id="3.40.50.2300">
    <property type="match status" value="1"/>
</dbReference>
<dbReference type="InterPro" id="IPR050661">
    <property type="entry name" value="BglG_antiterminators"/>
</dbReference>
<sequence>MYLNDKRFLKLFKLLSNSRVPMKSEELCEHLEIAPRTLRNDLKNYKLTFLENGVKLISKPGVGYYFEIFDQDLYFKFIQDLIKKETQDQHLIPVYPEERINYLIKLLLSTDKYIKIEELEEKLFVSRSTLTNDLKEVRERLEYYHLDIENKPNYGMKIIGEEFNKRSCISKYYFHTDLYDSVVLNTEKNEHKEIIKKLLYDTITENNFTLTDIGFRNLVIHIMILLMRVDKLIENEIIDPIYKNLEDEKEFKIACMLIDKLENQFKVKLPKKEIYYITIHLLGKKSMQFSNDTLLISQETQDLLNYIFEHIKQNFKLDFSQNFELFTCLALHFQPMMNRLKYGLFIENPLIDKIKNENSLAFEISLYVGSIIKEIKKYDVNVNEIGYIALHFALALERLHEEIRSKNIIVVCASGAGSSQILLYKLKQKFKNYINDIRVAKLYELLDIDQSKYDYIISTVPIDFNTQIPVINVQYFLTEEDVDLVKNIFTETENDFSFINKYFKDELFFKDLKGSTKEKVLRNMCDGIKKVIDIPPDFYQLVMQREEMASTEFGNNIVLPHPIKPISDSTFVAIGMLEKVIKWDKQQVKFIFLISTQKDSTESLSLFNESITALVFNKKAMIELEKNPTLNTFKRIIKEMAIQEKENTIDSIFK</sequence>
<dbReference type="InterPro" id="IPR013011">
    <property type="entry name" value="PTS_EIIB_2"/>
</dbReference>
<keyword evidence="4" id="KW-0010">Activator</keyword>
<dbReference type="CDD" id="cd05568">
    <property type="entry name" value="PTS_IIB_bgl_like"/>
    <property type="match status" value="1"/>
</dbReference>
<dbReference type="SUPFAM" id="SSF46785">
    <property type="entry name" value="Winged helix' DNA-binding domain"/>
    <property type="match status" value="1"/>
</dbReference>
<dbReference type="SUPFAM" id="SSF55804">
    <property type="entry name" value="Phoshotransferase/anion transport protein"/>
    <property type="match status" value="1"/>
</dbReference>
<dbReference type="Gene3D" id="3.40.930.10">
    <property type="entry name" value="Mannitol-specific EII, Chain A"/>
    <property type="match status" value="1"/>
</dbReference>
<name>A0A6V8SCF0_9CLOT</name>
<dbReference type="PANTHER" id="PTHR30185">
    <property type="entry name" value="CRYPTIC BETA-GLUCOSIDE BGL OPERON ANTITERMINATOR"/>
    <property type="match status" value="1"/>
</dbReference>
<evidence type="ECO:0000256" key="4">
    <source>
        <dbReference type="ARBA" id="ARBA00023159"/>
    </source>
</evidence>
<dbReference type="PROSITE" id="PS51094">
    <property type="entry name" value="PTS_EIIA_TYPE_2"/>
    <property type="match status" value="1"/>
</dbReference>
<feature type="domain" description="PTS EIIA type-2" evidence="6">
    <location>
        <begin position="501"/>
        <end position="640"/>
    </location>
</feature>
<dbReference type="InterPro" id="IPR007737">
    <property type="entry name" value="Mga_HTH"/>
</dbReference>
<dbReference type="AlphaFoldDB" id="A0A6V8SCF0"/>
<feature type="domain" description="PTS EIIB type-2" evidence="7">
    <location>
        <begin position="406"/>
        <end position="497"/>
    </location>
</feature>
<keyword evidence="3" id="KW-0805">Transcription regulation</keyword>